<evidence type="ECO:0000313" key="12">
    <source>
        <dbReference type="EMBL" id="GLS71545.1"/>
    </source>
</evidence>
<dbReference type="InterPro" id="IPR000682">
    <property type="entry name" value="PCMT"/>
</dbReference>
<dbReference type="SUPFAM" id="SSF53335">
    <property type="entry name" value="S-adenosyl-L-methionine-dependent methyltransferases"/>
    <property type="match status" value="1"/>
</dbReference>
<sequence length="301" mass="32184">MARLLREQSMAGRSDSEARSAKLRKVYAALVAGPASVADRRIEAAFAAIPRETFAGPAPWTIVTPAPRRLRQRGPVYVRTPDDDPAFLYQDVLIALDAERGIHIGQPSLHALCLDALAPQPGETVLQVGTGSGYYTALLAHLVGPTGQVHAFEIDPDLAARATANLAPWPWVQVCARSGVADPLPAADAIYVNAGATRPARAWLEALRPGGRLLFPLQSGQGRGGMLLLQRPSGGAAWPARFVSFAIFIPLRGMPQEDAPALATAFGRGDLPAVRSFRLAGPPDTSCWYDGGDWWLSTREP</sequence>
<evidence type="ECO:0000256" key="9">
    <source>
        <dbReference type="ARBA" id="ARBA00030757"/>
    </source>
</evidence>
<dbReference type="CDD" id="cd02440">
    <property type="entry name" value="AdoMet_MTases"/>
    <property type="match status" value="1"/>
</dbReference>
<evidence type="ECO:0000256" key="8">
    <source>
        <dbReference type="ARBA" id="ARBA00022691"/>
    </source>
</evidence>
<dbReference type="EC" id="2.1.1.77" evidence="3"/>
<dbReference type="AlphaFoldDB" id="A0AA37WSB6"/>
<gene>
    <name evidence="12" type="ORF">GCM10007890_35580</name>
</gene>
<comment type="caution">
    <text evidence="12">The sequence shown here is derived from an EMBL/GenBank/DDBJ whole genome shotgun (WGS) entry which is preliminary data.</text>
</comment>
<evidence type="ECO:0000256" key="11">
    <source>
        <dbReference type="ARBA" id="ARBA00031350"/>
    </source>
</evidence>
<evidence type="ECO:0000256" key="6">
    <source>
        <dbReference type="ARBA" id="ARBA00022603"/>
    </source>
</evidence>
<dbReference type="Gene3D" id="3.40.50.150">
    <property type="entry name" value="Vaccinia Virus protein VP39"/>
    <property type="match status" value="1"/>
</dbReference>
<dbReference type="GO" id="GO:0005737">
    <property type="term" value="C:cytoplasm"/>
    <property type="evidence" value="ECO:0007669"/>
    <property type="project" value="UniProtKB-SubCell"/>
</dbReference>
<dbReference type="PANTHER" id="PTHR11579">
    <property type="entry name" value="PROTEIN-L-ISOASPARTATE O-METHYLTRANSFERASE"/>
    <property type="match status" value="1"/>
</dbReference>
<dbReference type="PANTHER" id="PTHR11579:SF0">
    <property type="entry name" value="PROTEIN-L-ISOASPARTATE(D-ASPARTATE) O-METHYLTRANSFERASE"/>
    <property type="match status" value="1"/>
</dbReference>
<dbReference type="EMBL" id="BSPL01000017">
    <property type="protein sequence ID" value="GLS71545.1"/>
    <property type="molecule type" value="Genomic_DNA"/>
</dbReference>
<evidence type="ECO:0000313" key="13">
    <source>
        <dbReference type="Proteomes" id="UP001157440"/>
    </source>
</evidence>
<keyword evidence="8" id="KW-0949">S-adenosyl-L-methionine</keyword>
<accession>A0AA37WSB6</accession>
<organism evidence="12 13">
    <name type="scientific">Methylobacterium tardum</name>
    <dbReference type="NCBI Taxonomy" id="374432"/>
    <lineage>
        <taxon>Bacteria</taxon>
        <taxon>Pseudomonadati</taxon>
        <taxon>Pseudomonadota</taxon>
        <taxon>Alphaproteobacteria</taxon>
        <taxon>Hyphomicrobiales</taxon>
        <taxon>Methylobacteriaceae</taxon>
        <taxon>Methylobacterium</taxon>
    </lineage>
</organism>
<dbReference type="Pfam" id="PF01135">
    <property type="entry name" value="PCMT"/>
    <property type="match status" value="1"/>
</dbReference>
<dbReference type="GO" id="GO:0032259">
    <property type="term" value="P:methylation"/>
    <property type="evidence" value="ECO:0007669"/>
    <property type="project" value="UniProtKB-KW"/>
</dbReference>
<keyword evidence="5" id="KW-0963">Cytoplasm</keyword>
<dbReference type="InterPro" id="IPR029063">
    <property type="entry name" value="SAM-dependent_MTases_sf"/>
</dbReference>
<evidence type="ECO:0000256" key="5">
    <source>
        <dbReference type="ARBA" id="ARBA00022490"/>
    </source>
</evidence>
<proteinExistence type="inferred from homology"/>
<protein>
    <recommendedName>
        <fullName evidence="4">Protein-L-isoaspartate O-methyltransferase</fullName>
        <ecNumber evidence="3">2.1.1.77</ecNumber>
    </recommendedName>
    <alternativeName>
        <fullName evidence="11">L-isoaspartyl protein carboxyl methyltransferase</fullName>
    </alternativeName>
    <alternativeName>
        <fullName evidence="9">Protein L-isoaspartyl methyltransferase</fullName>
    </alternativeName>
    <alternativeName>
        <fullName evidence="10">Protein-beta-aspartate methyltransferase</fullName>
    </alternativeName>
</protein>
<evidence type="ECO:0000256" key="4">
    <source>
        <dbReference type="ARBA" id="ARBA00013346"/>
    </source>
</evidence>
<evidence type="ECO:0000256" key="1">
    <source>
        <dbReference type="ARBA" id="ARBA00004496"/>
    </source>
</evidence>
<dbReference type="GO" id="GO:0004719">
    <property type="term" value="F:protein-L-isoaspartate (D-aspartate) O-methyltransferase activity"/>
    <property type="evidence" value="ECO:0007669"/>
    <property type="project" value="UniProtKB-EC"/>
</dbReference>
<keyword evidence="13" id="KW-1185">Reference proteome</keyword>
<name>A0AA37WSB6_9HYPH</name>
<evidence type="ECO:0000256" key="7">
    <source>
        <dbReference type="ARBA" id="ARBA00022679"/>
    </source>
</evidence>
<dbReference type="Proteomes" id="UP001157440">
    <property type="component" value="Unassembled WGS sequence"/>
</dbReference>
<keyword evidence="7" id="KW-0808">Transferase</keyword>
<evidence type="ECO:0000256" key="2">
    <source>
        <dbReference type="ARBA" id="ARBA00005369"/>
    </source>
</evidence>
<reference evidence="13" key="1">
    <citation type="journal article" date="2019" name="Int. J. Syst. Evol. Microbiol.">
        <title>The Global Catalogue of Microorganisms (GCM) 10K type strain sequencing project: providing services to taxonomists for standard genome sequencing and annotation.</title>
        <authorList>
            <consortium name="The Broad Institute Genomics Platform"/>
            <consortium name="The Broad Institute Genome Sequencing Center for Infectious Disease"/>
            <person name="Wu L."/>
            <person name="Ma J."/>
        </authorList>
    </citation>
    <scope>NUCLEOTIDE SEQUENCE [LARGE SCALE GENOMIC DNA]</scope>
    <source>
        <strain evidence="13">NBRC 103632</strain>
    </source>
</reference>
<comment type="subcellular location">
    <subcellularLocation>
        <location evidence="1">Cytoplasm</location>
    </subcellularLocation>
</comment>
<keyword evidence="6" id="KW-0489">Methyltransferase</keyword>
<evidence type="ECO:0000256" key="10">
    <source>
        <dbReference type="ARBA" id="ARBA00031323"/>
    </source>
</evidence>
<comment type="similarity">
    <text evidence="2">Belongs to the methyltransferase superfamily. L-isoaspartyl/D-aspartyl protein methyltransferase family.</text>
</comment>
<evidence type="ECO:0000256" key="3">
    <source>
        <dbReference type="ARBA" id="ARBA00011890"/>
    </source>
</evidence>